<name>A0A9W6NVA7_9PSEU</name>
<evidence type="ECO:0000313" key="7">
    <source>
        <dbReference type="Proteomes" id="UP001143463"/>
    </source>
</evidence>
<gene>
    <name evidence="6" type="ORF">GCM10017577_14560</name>
</gene>
<dbReference type="SMART" id="SM00895">
    <property type="entry name" value="FCD"/>
    <property type="match status" value="1"/>
</dbReference>
<evidence type="ECO:0000259" key="5">
    <source>
        <dbReference type="PROSITE" id="PS50949"/>
    </source>
</evidence>
<dbReference type="Proteomes" id="UP001143463">
    <property type="component" value="Unassembled WGS sequence"/>
</dbReference>
<evidence type="ECO:0000256" key="3">
    <source>
        <dbReference type="ARBA" id="ARBA00023163"/>
    </source>
</evidence>
<dbReference type="InterPro" id="IPR008920">
    <property type="entry name" value="TF_FadR/GntR_C"/>
</dbReference>
<reference evidence="6" key="2">
    <citation type="submission" date="2023-01" db="EMBL/GenBank/DDBJ databases">
        <authorList>
            <person name="Sun Q."/>
            <person name="Evtushenko L."/>
        </authorList>
    </citation>
    <scope>NUCLEOTIDE SEQUENCE</scope>
    <source>
        <strain evidence="6">VKM Ac-1069</strain>
    </source>
</reference>
<dbReference type="AlphaFoldDB" id="A0A9W6NVA7"/>
<reference evidence="6" key="1">
    <citation type="journal article" date="2014" name="Int. J. Syst. Evol. Microbiol.">
        <title>Complete genome sequence of Corynebacterium casei LMG S-19264T (=DSM 44701T), isolated from a smear-ripened cheese.</title>
        <authorList>
            <consortium name="US DOE Joint Genome Institute (JGI-PGF)"/>
            <person name="Walter F."/>
            <person name="Albersmeier A."/>
            <person name="Kalinowski J."/>
            <person name="Ruckert C."/>
        </authorList>
    </citation>
    <scope>NUCLEOTIDE SEQUENCE</scope>
    <source>
        <strain evidence="6">VKM Ac-1069</strain>
    </source>
</reference>
<dbReference type="Gene3D" id="1.20.120.530">
    <property type="entry name" value="GntR ligand-binding domain-like"/>
    <property type="match status" value="1"/>
</dbReference>
<keyword evidence="1" id="KW-0805">Transcription regulation</keyword>
<dbReference type="SUPFAM" id="SSF46785">
    <property type="entry name" value="Winged helix' DNA-binding domain"/>
    <property type="match status" value="1"/>
</dbReference>
<evidence type="ECO:0000256" key="1">
    <source>
        <dbReference type="ARBA" id="ARBA00023015"/>
    </source>
</evidence>
<keyword evidence="3" id="KW-0804">Transcription</keyword>
<feature type="compositionally biased region" description="Low complexity" evidence="4">
    <location>
        <begin position="20"/>
        <end position="29"/>
    </location>
</feature>
<organism evidence="6 7">
    <name type="scientific">Pseudonocardia halophobica</name>
    <dbReference type="NCBI Taxonomy" id="29401"/>
    <lineage>
        <taxon>Bacteria</taxon>
        <taxon>Bacillati</taxon>
        <taxon>Actinomycetota</taxon>
        <taxon>Actinomycetes</taxon>
        <taxon>Pseudonocardiales</taxon>
        <taxon>Pseudonocardiaceae</taxon>
        <taxon>Pseudonocardia</taxon>
    </lineage>
</organism>
<dbReference type="PANTHER" id="PTHR43537:SF24">
    <property type="entry name" value="GLUCONATE OPERON TRANSCRIPTIONAL REPRESSOR"/>
    <property type="match status" value="1"/>
</dbReference>
<dbReference type="InterPro" id="IPR036390">
    <property type="entry name" value="WH_DNA-bd_sf"/>
</dbReference>
<dbReference type="PANTHER" id="PTHR43537">
    <property type="entry name" value="TRANSCRIPTIONAL REGULATOR, GNTR FAMILY"/>
    <property type="match status" value="1"/>
</dbReference>
<evidence type="ECO:0000256" key="2">
    <source>
        <dbReference type="ARBA" id="ARBA00023125"/>
    </source>
</evidence>
<dbReference type="PROSITE" id="PS50949">
    <property type="entry name" value="HTH_GNTR"/>
    <property type="match status" value="1"/>
</dbReference>
<dbReference type="Gene3D" id="1.10.10.10">
    <property type="entry name" value="Winged helix-like DNA-binding domain superfamily/Winged helix DNA-binding domain"/>
    <property type="match status" value="1"/>
</dbReference>
<dbReference type="InterPro" id="IPR000524">
    <property type="entry name" value="Tscrpt_reg_HTH_GntR"/>
</dbReference>
<feature type="region of interest" description="Disordered" evidence="4">
    <location>
        <begin position="1"/>
        <end position="29"/>
    </location>
</feature>
<keyword evidence="2" id="KW-0238">DNA-binding</keyword>
<dbReference type="SMART" id="SM00345">
    <property type="entry name" value="HTH_GNTR"/>
    <property type="match status" value="1"/>
</dbReference>
<sequence>MSPVPQTSALPATSAHARPDPASDGPAPAADRAYALTKELVLTGELPGGHLFSEGDIAARLGVSRTPVREAFLRLQAEDLLTLIPKRGAVVVPVPPGEAEDVLDAREAVETAAVRRLLRRPEQVPAAVAELRAALEVQRGHAERGDLHAFAEADEAFHRTLVAAGRNALTMRFYATLADRQRRMSVHALGPVPEELPRVLREHEDLIGVVEAQDEAAFAAALRAHLDGTHRR</sequence>
<dbReference type="GO" id="GO:0003700">
    <property type="term" value="F:DNA-binding transcription factor activity"/>
    <property type="evidence" value="ECO:0007669"/>
    <property type="project" value="InterPro"/>
</dbReference>
<dbReference type="InterPro" id="IPR011711">
    <property type="entry name" value="GntR_C"/>
</dbReference>
<protein>
    <submittedName>
        <fullName evidence="6">GntR family transcriptional regulator</fullName>
    </submittedName>
</protein>
<keyword evidence="7" id="KW-1185">Reference proteome</keyword>
<proteinExistence type="predicted"/>
<accession>A0A9W6NVA7</accession>
<feature type="domain" description="HTH gntR-type" evidence="5">
    <location>
        <begin position="27"/>
        <end position="94"/>
    </location>
</feature>
<dbReference type="EMBL" id="BSFQ01000004">
    <property type="protein sequence ID" value="GLL10316.1"/>
    <property type="molecule type" value="Genomic_DNA"/>
</dbReference>
<dbReference type="SUPFAM" id="SSF48008">
    <property type="entry name" value="GntR ligand-binding domain-like"/>
    <property type="match status" value="1"/>
</dbReference>
<dbReference type="PRINTS" id="PR00035">
    <property type="entry name" value="HTHGNTR"/>
</dbReference>
<evidence type="ECO:0000313" key="6">
    <source>
        <dbReference type="EMBL" id="GLL10316.1"/>
    </source>
</evidence>
<dbReference type="GO" id="GO:0003677">
    <property type="term" value="F:DNA binding"/>
    <property type="evidence" value="ECO:0007669"/>
    <property type="project" value="UniProtKB-KW"/>
</dbReference>
<evidence type="ECO:0000256" key="4">
    <source>
        <dbReference type="SAM" id="MobiDB-lite"/>
    </source>
</evidence>
<dbReference type="Pfam" id="PF00392">
    <property type="entry name" value="GntR"/>
    <property type="match status" value="1"/>
</dbReference>
<feature type="compositionally biased region" description="Polar residues" evidence="4">
    <location>
        <begin position="1"/>
        <end position="11"/>
    </location>
</feature>
<dbReference type="CDD" id="cd07377">
    <property type="entry name" value="WHTH_GntR"/>
    <property type="match status" value="1"/>
</dbReference>
<dbReference type="InterPro" id="IPR036388">
    <property type="entry name" value="WH-like_DNA-bd_sf"/>
</dbReference>
<dbReference type="Pfam" id="PF07729">
    <property type="entry name" value="FCD"/>
    <property type="match status" value="1"/>
</dbReference>
<comment type="caution">
    <text evidence="6">The sequence shown here is derived from an EMBL/GenBank/DDBJ whole genome shotgun (WGS) entry which is preliminary data.</text>
</comment>
<dbReference type="RefSeq" id="WP_081923741.1">
    <property type="nucleotide sequence ID" value="NZ_BAAAUZ010000004.1"/>
</dbReference>